<dbReference type="InterPro" id="IPR036388">
    <property type="entry name" value="WH-like_DNA-bd_sf"/>
</dbReference>
<evidence type="ECO:0000256" key="3">
    <source>
        <dbReference type="ARBA" id="ARBA00023125"/>
    </source>
</evidence>
<name>A0A7W9FLK3_9HYPH</name>
<dbReference type="InterPro" id="IPR050950">
    <property type="entry name" value="HTH-type_LysR_regulators"/>
</dbReference>
<dbReference type="PANTHER" id="PTHR30419">
    <property type="entry name" value="HTH-TYPE TRANSCRIPTIONAL REGULATOR YBHD"/>
    <property type="match status" value="1"/>
</dbReference>
<dbReference type="SUPFAM" id="SSF53850">
    <property type="entry name" value="Periplasmic binding protein-like II"/>
    <property type="match status" value="1"/>
</dbReference>
<keyword evidence="7" id="KW-1185">Reference proteome</keyword>
<gene>
    <name evidence="6" type="ORF">GGQ63_001966</name>
</gene>
<dbReference type="GO" id="GO:0005829">
    <property type="term" value="C:cytosol"/>
    <property type="evidence" value="ECO:0007669"/>
    <property type="project" value="TreeGrafter"/>
</dbReference>
<evidence type="ECO:0000256" key="4">
    <source>
        <dbReference type="ARBA" id="ARBA00023163"/>
    </source>
</evidence>
<dbReference type="InterPro" id="IPR000847">
    <property type="entry name" value="LysR_HTH_N"/>
</dbReference>
<evidence type="ECO:0000256" key="2">
    <source>
        <dbReference type="ARBA" id="ARBA00023015"/>
    </source>
</evidence>
<reference evidence="6 7" key="1">
    <citation type="submission" date="2020-08" db="EMBL/GenBank/DDBJ databases">
        <title>Genomic Encyclopedia of Type Strains, Phase IV (KMG-IV): sequencing the most valuable type-strain genomes for metagenomic binning, comparative biology and taxonomic classification.</title>
        <authorList>
            <person name="Goeker M."/>
        </authorList>
    </citation>
    <scope>NUCLEOTIDE SEQUENCE [LARGE SCALE GENOMIC DNA]</scope>
    <source>
        <strain evidence="6 7">DSM 16268</strain>
    </source>
</reference>
<dbReference type="FunFam" id="1.10.10.10:FF:000001">
    <property type="entry name" value="LysR family transcriptional regulator"/>
    <property type="match status" value="1"/>
</dbReference>
<dbReference type="Gene3D" id="1.10.10.10">
    <property type="entry name" value="Winged helix-like DNA-binding domain superfamily/Winged helix DNA-binding domain"/>
    <property type="match status" value="1"/>
</dbReference>
<comment type="caution">
    <text evidence="6">The sequence shown here is derived from an EMBL/GenBank/DDBJ whole genome shotgun (WGS) entry which is preliminary data.</text>
</comment>
<proteinExistence type="inferred from homology"/>
<dbReference type="Proteomes" id="UP000523821">
    <property type="component" value="Unassembled WGS sequence"/>
</dbReference>
<dbReference type="GO" id="GO:0003677">
    <property type="term" value="F:DNA binding"/>
    <property type="evidence" value="ECO:0007669"/>
    <property type="project" value="UniProtKB-KW"/>
</dbReference>
<dbReference type="EMBL" id="JACHOO010000003">
    <property type="protein sequence ID" value="MBB5752912.1"/>
    <property type="molecule type" value="Genomic_DNA"/>
</dbReference>
<dbReference type="Gene3D" id="3.40.190.290">
    <property type="match status" value="1"/>
</dbReference>
<accession>A0A7W9FLK3</accession>
<evidence type="ECO:0000313" key="6">
    <source>
        <dbReference type="EMBL" id="MBB5752912.1"/>
    </source>
</evidence>
<keyword evidence="2" id="KW-0805">Transcription regulation</keyword>
<feature type="domain" description="HTH lysR-type" evidence="5">
    <location>
        <begin position="7"/>
        <end position="59"/>
    </location>
</feature>
<dbReference type="AlphaFoldDB" id="A0A7W9FLK3"/>
<dbReference type="GO" id="GO:0003700">
    <property type="term" value="F:DNA-binding transcription factor activity"/>
    <property type="evidence" value="ECO:0007669"/>
    <property type="project" value="InterPro"/>
</dbReference>
<keyword evidence="4" id="KW-0804">Transcription</keyword>
<dbReference type="InterPro" id="IPR005119">
    <property type="entry name" value="LysR_subst-bd"/>
</dbReference>
<dbReference type="Pfam" id="PF03466">
    <property type="entry name" value="LysR_substrate"/>
    <property type="match status" value="1"/>
</dbReference>
<dbReference type="RefSeq" id="WP_183855145.1">
    <property type="nucleotide sequence ID" value="NZ_JACHOO010000003.1"/>
</dbReference>
<comment type="similarity">
    <text evidence="1">Belongs to the LysR transcriptional regulatory family.</text>
</comment>
<evidence type="ECO:0000313" key="7">
    <source>
        <dbReference type="Proteomes" id="UP000523821"/>
    </source>
</evidence>
<sequence length="309" mass="34232">MLHARMLRYLDEVVRAGSIRQAAERLHVSASSINRQIIALEETLGTPIFDRLPRRLRLTAAGEILIAHVRETLKHYDRVQMRIEELRGIRGGLVRIAAMHGIAGGVLRPVIARFRRTHPGVTVTISAHVVDGIVAALLSGEADLGLAYRMPDTPSLVPTARFPTRMGAVVAPGHPLALRASARLSDCLDYPVVLADETMTINRLILDGFQRAGLRFQPDFLSNSVEFMKAMARSGEAVTFLSRLDVAEDQREGMLVFVPLQGQYIRRQELTLARRERGATDPAVALLEEDIRVSLRRLEDEDFGLAPPA</sequence>
<keyword evidence="3 6" id="KW-0238">DNA-binding</keyword>
<dbReference type="PANTHER" id="PTHR30419:SF8">
    <property type="entry name" value="NITROGEN ASSIMILATION TRANSCRIPTIONAL ACTIVATOR-RELATED"/>
    <property type="match status" value="1"/>
</dbReference>
<dbReference type="PROSITE" id="PS50931">
    <property type="entry name" value="HTH_LYSR"/>
    <property type="match status" value="1"/>
</dbReference>
<organism evidence="6 7">
    <name type="scientific">Prosthecomicrobium pneumaticum</name>
    <dbReference type="NCBI Taxonomy" id="81895"/>
    <lineage>
        <taxon>Bacteria</taxon>
        <taxon>Pseudomonadati</taxon>
        <taxon>Pseudomonadota</taxon>
        <taxon>Alphaproteobacteria</taxon>
        <taxon>Hyphomicrobiales</taxon>
        <taxon>Kaistiaceae</taxon>
        <taxon>Prosthecomicrobium</taxon>
    </lineage>
</organism>
<protein>
    <submittedName>
        <fullName evidence="6">DNA-binding transcriptional LysR family regulator</fullName>
    </submittedName>
</protein>
<dbReference type="InterPro" id="IPR036390">
    <property type="entry name" value="WH_DNA-bd_sf"/>
</dbReference>
<dbReference type="SUPFAM" id="SSF46785">
    <property type="entry name" value="Winged helix' DNA-binding domain"/>
    <property type="match status" value="1"/>
</dbReference>
<dbReference type="Pfam" id="PF00126">
    <property type="entry name" value="HTH_1"/>
    <property type="match status" value="1"/>
</dbReference>
<evidence type="ECO:0000259" key="5">
    <source>
        <dbReference type="PROSITE" id="PS50931"/>
    </source>
</evidence>
<evidence type="ECO:0000256" key="1">
    <source>
        <dbReference type="ARBA" id="ARBA00009437"/>
    </source>
</evidence>